<gene>
    <name evidence="4" type="ORF">SAMN04488090_0008</name>
</gene>
<protein>
    <submittedName>
        <fullName evidence="4">Alpha-L-fucosidase 2</fullName>
    </submittedName>
</protein>
<keyword evidence="5" id="KW-1185">Reference proteome</keyword>
<dbReference type="STRING" id="563176.SAMN04488090_0008"/>
<dbReference type="InterPro" id="IPR027414">
    <property type="entry name" value="GH95_N_dom"/>
</dbReference>
<dbReference type="Pfam" id="PF22124">
    <property type="entry name" value="Glyco_hydro_95_cat"/>
    <property type="match status" value="1"/>
</dbReference>
<dbReference type="EMBL" id="FNGS01000001">
    <property type="protein sequence ID" value="SDL10927.1"/>
    <property type="molecule type" value="Genomic_DNA"/>
</dbReference>
<dbReference type="Gene3D" id="1.50.10.10">
    <property type="match status" value="1"/>
</dbReference>
<dbReference type="Gene3D" id="2.60.120.260">
    <property type="entry name" value="Galactose-binding domain-like"/>
    <property type="match status" value="1"/>
</dbReference>
<dbReference type="AlphaFoldDB" id="A0A1G9HDD8"/>
<organism evidence="4 5">
    <name type="scientific">Siphonobacter aquaeclarae</name>
    <dbReference type="NCBI Taxonomy" id="563176"/>
    <lineage>
        <taxon>Bacteria</taxon>
        <taxon>Pseudomonadati</taxon>
        <taxon>Bacteroidota</taxon>
        <taxon>Cytophagia</taxon>
        <taxon>Cytophagales</taxon>
        <taxon>Cytophagaceae</taxon>
        <taxon>Siphonobacter</taxon>
    </lineage>
</organism>
<evidence type="ECO:0000313" key="5">
    <source>
        <dbReference type="Proteomes" id="UP000198901"/>
    </source>
</evidence>
<dbReference type="SUPFAM" id="SSF48208">
    <property type="entry name" value="Six-hairpin glycosidases"/>
    <property type="match status" value="1"/>
</dbReference>
<evidence type="ECO:0000259" key="1">
    <source>
        <dbReference type="Pfam" id="PF14498"/>
    </source>
</evidence>
<dbReference type="InterPro" id="IPR008979">
    <property type="entry name" value="Galactose-bd-like_sf"/>
</dbReference>
<evidence type="ECO:0000313" key="4">
    <source>
        <dbReference type="EMBL" id="SDL10927.1"/>
    </source>
</evidence>
<dbReference type="InterPro" id="IPR049053">
    <property type="entry name" value="AFCA-like_C"/>
</dbReference>
<evidence type="ECO:0000259" key="2">
    <source>
        <dbReference type="Pfam" id="PF21307"/>
    </source>
</evidence>
<dbReference type="Proteomes" id="UP000198901">
    <property type="component" value="Unassembled WGS sequence"/>
</dbReference>
<dbReference type="SUPFAM" id="SSF49785">
    <property type="entry name" value="Galactose-binding domain-like"/>
    <property type="match status" value="2"/>
</dbReference>
<feature type="domain" description="Glycosyl hydrolase family 95 catalytic" evidence="3">
    <location>
        <begin position="452"/>
        <end position="847"/>
    </location>
</feature>
<name>A0A1G9HDD8_9BACT</name>
<dbReference type="InterPro" id="IPR012341">
    <property type="entry name" value="6hp_glycosidase-like_sf"/>
</dbReference>
<dbReference type="RefSeq" id="WP_093196287.1">
    <property type="nucleotide sequence ID" value="NZ_FNGS01000001.1"/>
</dbReference>
<dbReference type="InterPro" id="IPR008928">
    <property type="entry name" value="6-hairpin_glycosidase_sf"/>
</dbReference>
<accession>A0A1G9HDD8</accession>
<dbReference type="Pfam" id="PF14498">
    <property type="entry name" value="Glyco_hyd_65N_2"/>
    <property type="match status" value="2"/>
</dbReference>
<dbReference type="PANTHER" id="PTHR31084:SF0">
    <property type="entry name" value="ALPHA-L-FUCOSIDASE 2"/>
    <property type="match status" value="1"/>
</dbReference>
<sequence>MKKILALGCLLFAVATVNGQPYRLWYRQPAVKWTDALPLGNGRIGAMVFGGTTNERIQFNEETLWTGAPRDYNRPGASAYLAPIRKLLSGGKQKEAEELAQTHFMGLKSEEESRDVWLKKVRSGAGIPGNPADPEDDDGTWATMPVPAYEGWESVGYEGLDGAVWFRTTFELPAGWQGKDLILDLNRVRDQDVTYINGVRVGETTGSEPRKYRLPKEALRPGRNLLAIQVLNFFDKGGIGGYKDTSRHIGIYPADVPAGDKLSLNGHWKFRIQDDDPPAVGKYQADYQPFGDLIIRMPDLGNVANYERELTLEDAVSRTRFQAGGVGYLREVFVSQPDQVLAVRLSGDRPGKVSFDAILKSPHEGFSTRKIDDNTLALRVAVRKGALFGESWLRIEANGGRILVTDTSVSVSGADDARLYLTAATNFVDPHDISGKPDRTCARVLGALSGKSWEVLRGRHIREYRAYYDRLTMAFGEETDPKPTDERLARFSESPDPSFMALYLQYGRYLLIAASRPGTQPANLQGIWNELLSPPWGSKYTTNINLEMNYWPAEVLNLPALHEPLFMMINELIINGKETARKYYNARGWVLHHNTDLWRGTAPINASNHGIWVSGAAWLCQHLWEHYLFTGDVVFLREKGYPAMKEAAGFFCDFLVKDPATGRLISTPSNSPENGGLVAGPTMDHQIIRTLFRNTARAAEVLGADDTFRQELLKKEQQLAPNRIGRYGQLQEWLTDLDDTTNRHRHVSHLWGVHPGDDITWHKSPELMRAARQSLTYRGDEGTGWSLAWKINFRARFLEGEHALKLVRLLLRPTSGSGGSYTNLFDAHPPFQIDGNFGGAAGIAEMLLQSHDGAIDLLPALPALLKDGKASGLRARGGFELEYAWKDGRLTTLRVRSLAGQPCRLRYAGQETTFSTEKGKTYELDGALRRR</sequence>
<dbReference type="GO" id="GO:0004560">
    <property type="term" value="F:alpha-L-fucosidase activity"/>
    <property type="evidence" value="ECO:0007669"/>
    <property type="project" value="TreeGrafter"/>
</dbReference>
<proteinExistence type="predicted"/>
<feature type="domain" description="Glycosyl hydrolase family 95 N-terminal" evidence="1">
    <location>
        <begin position="282"/>
        <end position="428"/>
    </location>
</feature>
<evidence type="ECO:0000259" key="3">
    <source>
        <dbReference type="Pfam" id="PF22124"/>
    </source>
</evidence>
<reference evidence="4 5" key="1">
    <citation type="submission" date="2016-10" db="EMBL/GenBank/DDBJ databases">
        <authorList>
            <person name="de Groot N.N."/>
        </authorList>
    </citation>
    <scope>NUCLEOTIDE SEQUENCE [LARGE SCALE GENOMIC DNA]</scope>
    <source>
        <strain evidence="4 5">DSM 21668</strain>
    </source>
</reference>
<feature type="domain" description="Glycosyl hydrolase family 95 N-terminal" evidence="1">
    <location>
        <begin position="24"/>
        <end position="107"/>
    </location>
</feature>
<dbReference type="InterPro" id="IPR054363">
    <property type="entry name" value="GH95_cat"/>
</dbReference>
<feature type="domain" description="Alpha fucosidase A-like C-terminal" evidence="2">
    <location>
        <begin position="849"/>
        <end position="915"/>
    </location>
</feature>
<dbReference type="GO" id="GO:0005975">
    <property type="term" value="P:carbohydrate metabolic process"/>
    <property type="evidence" value="ECO:0007669"/>
    <property type="project" value="InterPro"/>
</dbReference>
<dbReference type="PANTHER" id="PTHR31084">
    <property type="entry name" value="ALPHA-L-FUCOSIDASE 2"/>
    <property type="match status" value="1"/>
</dbReference>
<dbReference type="Gene3D" id="2.70.98.50">
    <property type="entry name" value="putative glycoside hydrolase family protein from bacillus halodurans"/>
    <property type="match status" value="1"/>
</dbReference>
<dbReference type="Pfam" id="PF21307">
    <property type="entry name" value="Glyco_hydro_95_C"/>
    <property type="match status" value="1"/>
</dbReference>
<dbReference type="OrthoDB" id="9802600at2"/>